<dbReference type="AlphaFoldDB" id="A0A8H4UPG6"/>
<organism evidence="2 3">
    <name type="scientific">Fusarium zealandicum</name>
    <dbReference type="NCBI Taxonomy" id="1053134"/>
    <lineage>
        <taxon>Eukaryota</taxon>
        <taxon>Fungi</taxon>
        <taxon>Dikarya</taxon>
        <taxon>Ascomycota</taxon>
        <taxon>Pezizomycotina</taxon>
        <taxon>Sordariomycetes</taxon>
        <taxon>Hypocreomycetidae</taxon>
        <taxon>Hypocreales</taxon>
        <taxon>Nectriaceae</taxon>
        <taxon>Fusarium</taxon>
        <taxon>Fusarium staphyleae species complex</taxon>
    </lineage>
</organism>
<evidence type="ECO:0000256" key="1">
    <source>
        <dbReference type="SAM" id="MobiDB-lite"/>
    </source>
</evidence>
<sequence>MRRADRQNLVMQHIDAIHRRVDAMSAAAAAAAAAAVDVSRRQQDGGRSAIKVVWAAYAMCARTSTADNGQWTTHQRSTPITSWSLDSDFRPDREHFRNTRMYAPRPRTKRASKSPRTLRHVVPRIPTRCYGRATMIHSFKDPRATHRLRPSYVRTAAAGIQGPLCICWRLRTGNMSEMASILQHLAGCLSAGINAVGHARRSESCGSCRGNPDAMSGSGAGAQPWPQKPPQQHGTELDMMNPVRPAA</sequence>
<dbReference type="EMBL" id="JABEYC010000188">
    <property type="protein sequence ID" value="KAF4981062.1"/>
    <property type="molecule type" value="Genomic_DNA"/>
</dbReference>
<accession>A0A8H4UPG6</accession>
<keyword evidence="3" id="KW-1185">Reference proteome</keyword>
<feature type="region of interest" description="Disordered" evidence="1">
    <location>
        <begin position="202"/>
        <end position="247"/>
    </location>
</feature>
<gene>
    <name evidence="2" type="ORF">FZEAL_3038</name>
</gene>
<protein>
    <submittedName>
        <fullName evidence="2">Uncharacterized protein</fullName>
    </submittedName>
</protein>
<evidence type="ECO:0000313" key="3">
    <source>
        <dbReference type="Proteomes" id="UP000635477"/>
    </source>
</evidence>
<evidence type="ECO:0000313" key="2">
    <source>
        <dbReference type="EMBL" id="KAF4981062.1"/>
    </source>
</evidence>
<comment type="caution">
    <text evidence="2">The sequence shown here is derived from an EMBL/GenBank/DDBJ whole genome shotgun (WGS) entry which is preliminary data.</text>
</comment>
<dbReference type="Proteomes" id="UP000635477">
    <property type="component" value="Unassembled WGS sequence"/>
</dbReference>
<name>A0A8H4UPG6_9HYPO</name>
<reference evidence="2" key="1">
    <citation type="journal article" date="2020" name="BMC Genomics">
        <title>Correction to: Identification and distribution of gene clusters required for synthesis of sphingolipid metabolism inhibitors in diverse species of the filamentous fungus Fusarium.</title>
        <authorList>
            <person name="Kim H.S."/>
            <person name="Lohmar J.M."/>
            <person name="Busman M."/>
            <person name="Brown D.W."/>
            <person name="Naumann T.A."/>
            <person name="Divon H.H."/>
            <person name="Lysoe E."/>
            <person name="Uhlig S."/>
            <person name="Proctor R.H."/>
        </authorList>
    </citation>
    <scope>NUCLEOTIDE SEQUENCE</scope>
    <source>
        <strain evidence="2">NRRL 22465</strain>
    </source>
</reference>
<proteinExistence type="predicted"/>
<reference evidence="2" key="2">
    <citation type="submission" date="2020-05" db="EMBL/GenBank/DDBJ databases">
        <authorList>
            <person name="Kim H.-S."/>
            <person name="Proctor R.H."/>
            <person name="Brown D.W."/>
        </authorList>
    </citation>
    <scope>NUCLEOTIDE SEQUENCE</scope>
    <source>
        <strain evidence="2">NRRL 22465</strain>
    </source>
</reference>